<accession>A0ABW7UD95</accession>
<comment type="caution">
    <text evidence="1">The sequence shown here is derived from an EMBL/GenBank/DDBJ whole genome shotgun (WGS) entry which is preliminary data.</text>
</comment>
<protein>
    <submittedName>
        <fullName evidence="1">Uncharacterized protein</fullName>
    </submittedName>
</protein>
<reference evidence="1 2" key="1">
    <citation type="submission" date="2024-10" db="EMBL/GenBank/DDBJ databases">
        <title>The Natural Products Discovery Center: Release of the First 8490 Sequenced Strains for Exploring Actinobacteria Biosynthetic Diversity.</title>
        <authorList>
            <person name="Kalkreuter E."/>
            <person name="Kautsar S.A."/>
            <person name="Yang D."/>
            <person name="Bader C.D."/>
            <person name="Teijaro C.N."/>
            <person name="Fluegel L."/>
            <person name="Davis C.M."/>
            <person name="Simpson J.R."/>
            <person name="Lauterbach L."/>
            <person name="Steele A.D."/>
            <person name="Gui C."/>
            <person name="Meng S."/>
            <person name="Li G."/>
            <person name="Viehrig K."/>
            <person name="Ye F."/>
            <person name="Su P."/>
            <person name="Kiefer A.F."/>
            <person name="Nichols A."/>
            <person name="Cepeda A.J."/>
            <person name="Yan W."/>
            <person name="Fan B."/>
            <person name="Jiang Y."/>
            <person name="Adhikari A."/>
            <person name="Zheng C.-J."/>
            <person name="Schuster L."/>
            <person name="Cowan T.M."/>
            <person name="Smanski M.J."/>
            <person name="Chevrette M.G."/>
            <person name="De Carvalho L.P.S."/>
            <person name="Shen B."/>
        </authorList>
    </citation>
    <scope>NUCLEOTIDE SEQUENCE [LARGE SCALE GENOMIC DNA]</scope>
    <source>
        <strain evidence="1 2">NPDC020602</strain>
    </source>
</reference>
<sequence>MATVRSVSRDAQPLGALTADPLATYAGTHAALRTVCAAALLPPPCLLMVPAGRRRVLT</sequence>
<name>A0ABW7UD95_9ACTN</name>
<gene>
    <name evidence="1" type="ORF">ACH407_28790</name>
</gene>
<organism evidence="1 2">
    <name type="scientific">Streptomyces litmocidini</name>
    <dbReference type="NCBI Taxonomy" id="67318"/>
    <lineage>
        <taxon>Bacteria</taxon>
        <taxon>Bacillati</taxon>
        <taxon>Actinomycetota</taxon>
        <taxon>Actinomycetes</taxon>
        <taxon>Kitasatosporales</taxon>
        <taxon>Streptomycetaceae</taxon>
        <taxon>Streptomyces</taxon>
    </lineage>
</organism>
<evidence type="ECO:0000313" key="2">
    <source>
        <dbReference type="Proteomes" id="UP001611339"/>
    </source>
</evidence>
<dbReference type="EMBL" id="JBIRUI010000015">
    <property type="protein sequence ID" value="MFI1717548.1"/>
    <property type="molecule type" value="Genomic_DNA"/>
</dbReference>
<evidence type="ECO:0000313" key="1">
    <source>
        <dbReference type="EMBL" id="MFI1717548.1"/>
    </source>
</evidence>
<dbReference type="RefSeq" id="WP_398711922.1">
    <property type="nucleotide sequence ID" value="NZ_JBIRUI010000015.1"/>
</dbReference>
<proteinExistence type="predicted"/>
<dbReference type="Proteomes" id="UP001611339">
    <property type="component" value="Unassembled WGS sequence"/>
</dbReference>
<keyword evidence="2" id="KW-1185">Reference proteome</keyword>